<dbReference type="Proteomes" id="UP000237105">
    <property type="component" value="Unassembled WGS sequence"/>
</dbReference>
<sequence length="117" mass="13503">MGFCEMVKEMEIEIQNDEQTKYDPFAPLDELNTNASMSSINTPSIQIAKNGKKRARNRYPFIDILNELVNKFGNMQTAASDNIRRLVDYFQFEADGAAKRMKVFKEFKKINGLINDQ</sequence>
<evidence type="ECO:0000313" key="2">
    <source>
        <dbReference type="Proteomes" id="UP000237105"/>
    </source>
</evidence>
<keyword evidence="2" id="KW-1185">Reference proteome</keyword>
<dbReference type="OrthoDB" id="1746344at2759"/>
<reference evidence="2" key="1">
    <citation type="submission" date="2016-06" db="EMBL/GenBank/DDBJ databases">
        <title>Parallel loss of symbiosis genes in relatives of nitrogen-fixing non-legume Parasponia.</title>
        <authorList>
            <person name="Van Velzen R."/>
            <person name="Holmer R."/>
            <person name="Bu F."/>
            <person name="Rutten L."/>
            <person name="Van Zeijl A."/>
            <person name="Liu W."/>
            <person name="Santuari L."/>
            <person name="Cao Q."/>
            <person name="Sharma T."/>
            <person name="Shen D."/>
            <person name="Roswanjaya Y."/>
            <person name="Wardhani T."/>
            <person name="Kalhor M.S."/>
            <person name="Jansen J."/>
            <person name="Van den Hoogen J."/>
            <person name="Gungor B."/>
            <person name="Hartog M."/>
            <person name="Hontelez J."/>
            <person name="Verver J."/>
            <person name="Yang W.-C."/>
            <person name="Schijlen E."/>
            <person name="Repin R."/>
            <person name="Schilthuizen M."/>
            <person name="Schranz E."/>
            <person name="Heidstra R."/>
            <person name="Miyata K."/>
            <person name="Fedorova E."/>
            <person name="Kohlen W."/>
            <person name="Bisseling T."/>
            <person name="Smit S."/>
            <person name="Geurts R."/>
        </authorList>
    </citation>
    <scope>NUCLEOTIDE SEQUENCE [LARGE SCALE GENOMIC DNA]</scope>
    <source>
        <strain evidence="2">cv. WU1-14</strain>
    </source>
</reference>
<comment type="caution">
    <text evidence="1">The sequence shown here is derived from an EMBL/GenBank/DDBJ whole genome shotgun (WGS) entry which is preliminary data.</text>
</comment>
<gene>
    <name evidence="1" type="ORF">PanWU01x14_317690</name>
</gene>
<dbReference type="EMBL" id="JXTB01000519">
    <property type="protein sequence ID" value="PON37732.1"/>
    <property type="molecule type" value="Genomic_DNA"/>
</dbReference>
<accession>A0A2P5AMH4</accession>
<organism evidence="1 2">
    <name type="scientific">Parasponia andersonii</name>
    <name type="common">Sponia andersonii</name>
    <dbReference type="NCBI Taxonomy" id="3476"/>
    <lineage>
        <taxon>Eukaryota</taxon>
        <taxon>Viridiplantae</taxon>
        <taxon>Streptophyta</taxon>
        <taxon>Embryophyta</taxon>
        <taxon>Tracheophyta</taxon>
        <taxon>Spermatophyta</taxon>
        <taxon>Magnoliopsida</taxon>
        <taxon>eudicotyledons</taxon>
        <taxon>Gunneridae</taxon>
        <taxon>Pentapetalae</taxon>
        <taxon>rosids</taxon>
        <taxon>fabids</taxon>
        <taxon>Rosales</taxon>
        <taxon>Cannabaceae</taxon>
        <taxon>Parasponia</taxon>
    </lineage>
</organism>
<evidence type="ECO:0000313" key="1">
    <source>
        <dbReference type="EMBL" id="PON37732.1"/>
    </source>
</evidence>
<dbReference type="AlphaFoldDB" id="A0A2P5AMH4"/>
<proteinExistence type="predicted"/>
<name>A0A2P5AMH4_PARAD</name>
<protein>
    <submittedName>
        <fullName evidence="1">Uncharacterized protein</fullName>
    </submittedName>
</protein>